<comment type="caution">
    <text evidence="1">The sequence shown here is derived from an EMBL/GenBank/DDBJ whole genome shotgun (WGS) entry which is preliminary data.</text>
</comment>
<evidence type="ECO:0000313" key="1">
    <source>
        <dbReference type="EMBL" id="TDF73369.1"/>
    </source>
</evidence>
<accession>A0AC61QJM3</accession>
<proteinExistence type="predicted"/>
<gene>
    <name evidence="1" type="ORF">E0946_03135</name>
</gene>
<reference evidence="1" key="1">
    <citation type="submission" date="2019-03" db="EMBL/GenBank/DDBJ databases">
        <title>Candidatus Syntrophosphaera thermopropionivorans: a novel player in syntrophic propionate oxidation during anaerobic digestion.</title>
        <authorList>
            <person name="Dyksma S."/>
        </authorList>
    </citation>
    <scope>NUCLEOTIDE SEQUENCE</scope>
    <source>
        <strain evidence="1">W5</strain>
    </source>
</reference>
<organism evidence="1 2">
    <name type="scientific">Candidatus Syntrophosphaera thermopropionivorans</name>
    <dbReference type="NCBI Taxonomy" id="2593015"/>
    <lineage>
        <taxon>Bacteria</taxon>
        <taxon>Pseudomonadati</taxon>
        <taxon>Candidatus Cloacimonadota</taxon>
        <taxon>Candidatus Cloacimonadia</taxon>
        <taxon>Candidatus Cloacimonadales</taxon>
        <taxon>Candidatus Cloacimonadaceae</taxon>
        <taxon>Candidatus Syntrophosphaera</taxon>
    </lineage>
</organism>
<name>A0AC61QJM3_9BACT</name>
<sequence>MKKTLVLILLMSVALLAANPNYFPRTSLAELCLIQDNSDCNEAMMQLNEVLDNTNRGEFIATHLFQNDNNLGNVSVNERINDLGVEILPTIFFNRESSVTGVPGTGIYNNIVNNYKFSASPLKMNITSFNTETGAISVTVKMLDPELSLINQKLILILAQNSMGTYNNVARQYLYHNINLTGPGEEVTINDNFSYDASVEPDNIWAIALVEVDNQVILQSTSTLLLPEYYLRCAYDWEGNNIIVDPNSNFLSEPLWIFNLGAADTFNMRIVVDDAPANWYFNYCDEEGNCYPGGISMPLNLSSGQVKGFHLNLIVGSTGTAHFHFELTSPNLGTYNIPFICHTSDPIQDDIIQVPAVMILKANSPNPFKNMTSFSISANKAGYATIQIFNLKGELVAETNSHSIYQGENKIDWKVPSHLPNGIYFYRLKEQPASLAKMLLLK</sequence>
<evidence type="ECO:0000313" key="2">
    <source>
        <dbReference type="Proteomes" id="UP000294588"/>
    </source>
</evidence>
<keyword evidence="2" id="KW-1185">Reference proteome</keyword>
<protein>
    <submittedName>
        <fullName evidence="1">T9SS type A sorting domain-containing protein</fullName>
    </submittedName>
</protein>
<dbReference type="Proteomes" id="UP000294588">
    <property type="component" value="Unassembled WGS sequence"/>
</dbReference>
<dbReference type="EMBL" id="SMOG01000006">
    <property type="protein sequence ID" value="TDF73369.1"/>
    <property type="molecule type" value="Genomic_DNA"/>
</dbReference>